<evidence type="ECO:0000313" key="3">
    <source>
        <dbReference type="Proteomes" id="UP000026960"/>
    </source>
</evidence>
<evidence type="ECO:0000256" key="1">
    <source>
        <dbReference type="SAM" id="MobiDB-lite"/>
    </source>
</evidence>
<organism evidence="2">
    <name type="scientific">Oryza barthii</name>
    <dbReference type="NCBI Taxonomy" id="65489"/>
    <lineage>
        <taxon>Eukaryota</taxon>
        <taxon>Viridiplantae</taxon>
        <taxon>Streptophyta</taxon>
        <taxon>Embryophyta</taxon>
        <taxon>Tracheophyta</taxon>
        <taxon>Spermatophyta</taxon>
        <taxon>Magnoliopsida</taxon>
        <taxon>Liliopsida</taxon>
        <taxon>Poales</taxon>
        <taxon>Poaceae</taxon>
        <taxon>BOP clade</taxon>
        <taxon>Oryzoideae</taxon>
        <taxon>Oryzeae</taxon>
        <taxon>Oryzinae</taxon>
        <taxon>Oryza</taxon>
    </lineage>
</organism>
<name>A0A0D3H3B6_9ORYZ</name>
<reference evidence="2" key="1">
    <citation type="journal article" date="2009" name="Rice">
        <title>De Novo Next Generation Sequencing of Plant Genomes.</title>
        <authorList>
            <person name="Rounsley S."/>
            <person name="Marri P.R."/>
            <person name="Yu Y."/>
            <person name="He R."/>
            <person name="Sisneros N."/>
            <person name="Goicoechea J.L."/>
            <person name="Lee S.J."/>
            <person name="Angelova A."/>
            <person name="Kudrna D."/>
            <person name="Luo M."/>
            <person name="Affourtit J."/>
            <person name="Desany B."/>
            <person name="Knight J."/>
            <person name="Niazi F."/>
            <person name="Egholm M."/>
            <person name="Wing R.A."/>
        </authorList>
    </citation>
    <scope>NUCLEOTIDE SEQUENCE [LARGE SCALE GENOMIC DNA]</scope>
    <source>
        <strain evidence="2">cv. IRGC 105608</strain>
    </source>
</reference>
<feature type="compositionally biased region" description="Basic and acidic residues" evidence="1">
    <location>
        <begin position="44"/>
        <end position="56"/>
    </location>
</feature>
<dbReference type="Gramene" id="OBART08G23970.1">
    <property type="protein sequence ID" value="OBART08G23970.1"/>
    <property type="gene ID" value="OBART08G23970"/>
</dbReference>
<feature type="compositionally biased region" description="Gly residues" evidence="1">
    <location>
        <begin position="57"/>
        <end position="66"/>
    </location>
</feature>
<accession>A0A0D3H3B6</accession>
<sequence>MGIGGGRAGGDGRSVRQRTAPRLIGRGALMAERCPASRVRERNLGEARCESEREGDGPGGAEGGGIRRLRVVGGGIDLDRRDFTEMI</sequence>
<dbReference type="EnsemblPlants" id="OBART08G23970.1">
    <property type="protein sequence ID" value="OBART08G23970.1"/>
    <property type="gene ID" value="OBART08G23970"/>
</dbReference>
<keyword evidence="3" id="KW-1185">Reference proteome</keyword>
<reference evidence="2" key="2">
    <citation type="submission" date="2015-03" db="UniProtKB">
        <authorList>
            <consortium name="EnsemblPlants"/>
        </authorList>
    </citation>
    <scope>IDENTIFICATION</scope>
</reference>
<evidence type="ECO:0000313" key="2">
    <source>
        <dbReference type="EnsemblPlants" id="OBART08G23970.1"/>
    </source>
</evidence>
<feature type="compositionally biased region" description="Gly residues" evidence="1">
    <location>
        <begin position="1"/>
        <end position="12"/>
    </location>
</feature>
<proteinExistence type="predicted"/>
<feature type="region of interest" description="Disordered" evidence="1">
    <location>
        <begin position="1"/>
        <end position="26"/>
    </location>
</feature>
<feature type="region of interest" description="Disordered" evidence="1">
    <location>
        <begin position="44"/>
        <end position="66"/>
    </location>
</feature>
<dbReference type="PaxDb" id="65489-OBART08G23970.1"/>
<dbReference type="HOGENOM" id="CLU_2486958_0_0_1"/>
<protein>
    <submittedName>
        <fullName evidence="2">Uncharacterized protein</fullName>
    </submittedName>
</protein>
<dbReference type="AlphaFoldDB" id="A0A0D3H3B6"/>
<dbReference type="Proteomes" id="UP000026960">
    <property type="component" value="Chromosome 8"/>
</dbReference>